<keyword evidence="1" id="KW-0812">Transmembrane</keyword>
<dbReference type="KEGG" id="nani:NCTC12227_00218"/>
<gene>
    <name evidence="2" type="ORF">NCTC12227_00218</name>
</gene>
<keyword evidence="1" id="KW-1133">Transmembrane helix</keyword>
<dbReference type="EMBL" id="LR134516">
    <property type="protein sequence ID" value="VEJ20511.1"/>
    <property type="molecule type" value="Genomic_DNA"/>
</dbReference>
<evidence type="ECO:0000313" key="3">
    <source>
        <dbReference type="Proteomes" id="UP000268229"/>
    </source>
</evidence>
<feature type="transmembrane region" description="Helical" evidence="1">
    <location>
        <begin position="175"/>
        <end position="197"/>
    </location>
</feature>
<dbReference type="NCBIfam" id="TIGR02098">
    <property type="entry name" value="MJ0042_CXXC"/>
    <property type="match status" value="1"/>
</dbReference>
<dbReference type="STRING" id="326522.BWD08_00835"/>
<evidence type="ECO:0000313" key="2">
    <source>
        <dbReference type="EMBL" id="VEJ20511.1"/>
    </source>
</evidence>
<protein>
    <submittedName>
        <fullName evidence="2">MJ0042 family finger-like domain</fullName>
    </submittedName>
</protein>
<accession>A0A448U9F0</accession>
<reference evidence="2 3" key="1">
    <citation type="submission" date="2018-12" db="EMBL/GenBank/DDBJ databases">
        <authorList>
            <consortium name="Pathogen Informatics"/>
        </authorList>
    </citation>
    <scope>NUCLEOTIDE SEQUENCE [LARGE SCALE GENOMIC DNA]</scope>
    <source>
        <strain evidence="2 3">NCTC12227</strain>
    </source>
</reference>
<keyword evidence="1" id="KW-0472">Membrane</keyword>
<evidence type="ECO:0000256" key="1">
    <source>
        <dbReference type="SAM" id="Phobius"/>
    </source>
</evidence>
<name>A0A448U9F0_9NEIS</name>
<dbReference type="InterPro" id="IPR011723">
    <property type="entry name" value="Znf/thioredoxin_put"/>
</dbReference>
<proteinExistence type="predicted"/>
<organism evidence="2 3">
    <name type="scientific">Neisseria animaloris</name>
    <dbReference type="NCBI Taxonomy" id="326522"/>
    <lineage>
        <taxon>Bacteria</taxon>
        <taxon>Pseudomonadati</taxon>
        <taxon>Pseudomonadota</taxon>
        <taxon>Betaproteobacteria</taxon>
        <taxon>Neisseriales</taxon>
        <taxon>Neisseriaceae</taxon>
        <taxon>Neisseria</taxon>
    </lineage>
</organism>
<dbReference type="AlphaFoldDB" id="A0A448U9F0"/>
<dbReference type="Proteomes" id="UP000268229">
    <property type="component" value="Chromosome"/>
</dbReference>
<sequence>MFSDGLLPSENIYTQIEHIAALLDTKAAATPNLHRLNYTGRLKTLKIPVQTITLNQENTMLVSVCPHCKTRHRVKDTQLNVAQGFVVCSKCEGLFQAKDYMREMPDNAKADQLPYAVTDVKLVHSIGPQVRTRKAMTKHEIADVLDNLLPDDGKTTKNAAPARSRRGDKAKQENINWTLASFVALTVLIMQLFYLILLR</sequence>
<keyword evidence="3" id="KW-1185">Reference proteome</keyword>